<dbReference type="Gene3D" id="3.10.580.10">
    <property type="entry name" value="CBS-domain"/>
    <property type="match status" value="1"/>
</dbReference>
<feature type="domain" description="Nucleotidyl transferase" evidence="1">
    <location>
        <begin position="121"/>
        <end position="344"/>
    </location>
</feature>
<dbReference type="Gene3D" id="3.90.550.10">
    <property type="entry name" value="Spore Coat Polysaccharide Biosynthesis Protein SpsA, Chain A"/>
    <property type="match status" value="1"/>
</dbReference>
<evidence type="ECO:0000313" key="3">
    <source>
        <dbReference type="EMBL" id="MFD3000880.1"/>
    </source>
</evidence>
<gene>
    <name evidence="3" type="ORF">ACFS7Z_10945</name>
</gene>
<dbReference type="InterPro" id="IPR005835">
    <property type="entry name" value="NTP_transferase_dom"/>
</dbReference>
<dbReference type="Pfam" id="PF00571">
    <property type="entry name" value="CBS"/>
    <property type="match status" value="1"/>
</dbReference>
<comment type="caution">
    <text evidence="3">The sequence shown here is derived from an EMBL/GenBank/DDBJ whole genome shotgun (WGS) entry which is preliminary data.</text>
</comment>
<dbReference type="SUPFAM" id="SSF54631">
    <property type="entry name" value="CBS-domain pair"/>
    <property type="match status" value="1"/>
</dbReference>
<dbReference type="InterPro" id="IPR029044">
    <property type="entry name" value="Nucleotide-diphossugar_trans"/>
</dbReference>
<dbReference type="PANTHER" id="PTHR22572">
    <property type="entry name" value="SUGAR-1-PHOSPHATE GUANYL TRANSFERASE"/>
    <property type="match status" value="1"/>
</dbReference>
<dbReference type="Proteomes" id="UP001597641">
    <property type="component" value="Unassembled WGS sequence"/>
</dbReference>
<dbReference type="Pfam" id="PF00483">
    <property type="entry name" value="NTP_transferase"/>
    <property type="match status" value="1"/>
</dbReference>
<sequence length="348" mass="40031">MNDYHRHIIKSYSPLKQALAQLNELAADAILFVVDKDEKLIGSLTDGDVRRGFLRGLSLDDVVDAFIQPKPKFLQKGDYTIDEVINYRKNHFRILPVLDKENRIVNVINFRFLKSYLPVDAVLMAGGRGQRLRPLTDTTPKPLLKVGDKPIIEHNLDRLISFGIDDIWMSVRYLGEQLEEYFGDGSSKYVNIKYVWEDEPLGTLGAVSKVESFQHDCVLVTNSDLLTNLDYEDFFLDFKAKDAALSVVTIPYTVNIPYAVLETEETSIKSFKEKPTYTYYSNGGIYLIKKEVLKYIPKDSFYNTTDLMELLIQKGLKVNSYPLRGYWLDIGKPEDFKKAQEDIKHIKF</sequence>
<feature type="domain" description="CBS" evidence="2">
    <location>
        <begin position="9"/>
        <end position="52"/>
    </location>
</feature>
<name>A0ABW6BUB4_9BACT</name>
<dbReference type="InterPro" id="IPR050486">
    <property type="entry name" value="Mannose-1P_guanyltransferase"/>
</dbReference>
<evidence type="ECO:0000259" key="1">
    <source>
        <dbReference type="Pfam" id="PF00483"/>
    </source>
</evidence>
<evidence type="ECO:0000259" key="2">
    <source>
        <dbReference type="Pfam" id="PF00571"/>
    </source>
</evidence>
<dbReference type="SUPFAM" id="SSF53448">
    <property type="entry name" value="Nucleotide-diphospho-sugar transferases"/>
    <property type="match status" value="1"/>
</dbReference>
<dbReference type="EMBL" id="JBHUOX010000006">
    <property type="protein sequence ID" value="MFD3000880.1"/>
    <property type="molecule type" value="Genomic_DNA"/>
</dbReference>
<dbReference type="InterPro" id="IPR000644">
    <property type="entry name" value="CBS_dom"/>
</dbReference>
<dbReference type="InterPro" id="IPR046342">
    <property type="entry name" value="CBS_dom_sf"/>
</dbReference>
<proteinExistence type="predicted"/>
<dbReference type="RefSeq" id="WP_377484366.1">
    <property type="nucleotide sequence ID" value="NZ_JBHUOX010000006.1"/>
</dbReference>
<reference evidence="4" key="1">
    <citation type="journal article" date="2019" name="Int. J. Syst. Evol. Microbiol.">
        <title>The Global Catalogue of Microorganisms (GCM) 10K type strain sequencing project: providing services to taxonomists for standard genome sequencing and annotation.</title>
        <authorList>
            <consortium name="The Broad Institute Genomics Platform"/>
            <consortium name="The Broad Institute Genome Sequencing Center for Infectious Disease"/>
            <person name="Wu L."/>
            <person name="Ma J."/>
        </authorList>
    </citation>
    <scope>NUCLEOTIDE SEQUENCE [LARGE SCALE GENOMIC DNA]</scope>
    <source>
        <strain evidence="4">KCTC 23984</strain>
    </source>
</reference>
<dbReference type="CDD" id="cd06426">
    <property type="entry name" value="NTP_transferase_like_2"/>
    <property type="match status" value="1"/>
</dbReference>
<keyword evidence="4" id="KW-1185">Reference proteome</keyword>
<organism evidence="3 4">
    <name type="scientific">Pontibacter toksunensis</name>
    <dbReference type="NCBI Taxonomy" id="1332631"/>
    <lineage>
        <taxon>Bacteria</taxon>
        <taxon>Pseudomonadati</taxon>
        <taxon>Bacteroidota</taxon>
        <taxon>Cytophagia</taxon>
        <taxon>Cytophagales</taxon>
        <taxon>Hymenobacteraceae</taxon>
        <taxon>Pontibacter</taxon>
    </lineage>
</organism>
<protein>
    <submittedName>
        <fullName evidence="3">Nucleotidyltransferase family protein</fullName>
    </submittedName>
</protein>
<evidence type="ECO:0000313" key="4">
    <source>
        <dbReference type="Proteomes" id="UP001597641"/>
    </source>
</evidence>
<accession>A0ABW6BUB4</accession>